<dbReference type="EC" id="2.5.1.61" evidence="2"/>
<dbReference type="InParanoid" id="A0A2P5G0K5"/>
<evidence type="ECO:0000313" key="6">
    <source>
        <dbReference type="EMBL" id="POO03565.1"/>
    </source>
</evidence>
<dbReference type="SUPFAM" id="SSF53850">
    <property type="entry name" value="Periplasmic binding protein-like II"/>
    <property type="match status" value="2"/>
</dbReference>
<evidence type="ECO:0000256" key="2">
    <source>
        <dbReference type="ARBA" id="ARBA00012655"/>
    </source>
</evidence>
<dbReference type="GO" id="GO:0004418">
    <property type="term" value="F:hydroxymethylbilane synthase activity"/>
    <property type="evidence" value="ECO:0007669"/>
    <property type="project" value="UniProtKB-EC"/>
</dbReference>
<dbReference type="InterPro" id="IPR022417">
    <property type="entry name" value="Porphobilin_deaminase_N"/>
</dbReference>
<dbReference type="InterPro" id="IPR000860">
    <property type="entry name" value="HemC"/>
</dbReference>
<evidence type="ECO:0000256" key="3">
    <source>
        <dbReference type="ARBA" id="ARBA00022679"/>
    </source>
</evidence>
<keyword evidence="3" id="KW-0808">Transferase</keyword>
<accession>A0A2P5G0K5</accession>
<dbReference type="Gene3D" id="3.40.190.10">
    <property type="entry name" value="Periplasmic binding protein-like II"/>
    <property type="match status" value="3"/>
</dbReference>
<gene>
    <name evidence="6" type="ORF">TorRG33x02_007700</name>
</gene>
<evidence type="ECO:0000256" key="1">
    <source>
        <dbReference type="ARBA" id="ARBA00005638"/>
    </source>
</evidence>
<comment type="caution">
    <text evidence="6">The sequence shown here is derived from an EMBL/GenBank/DDBJ whole genome shotgun (WGS) entry which is preliminary data.</text>
</comment>
<keyword evidence="4" id="KW-0627">Porphyrin biosynthesis</keyword>
<dbReference type="AlphaFoldDB" id="A0A2P5G0K5"/>
<dbReference type="GO" id="GO:0006783">
    <property type="term" value="P:heme biosynthetic process"/>
    <property type="evidence" value="ECO:0007669"/>
    <property type="project" value="TreeGrafter"/>
</dbReference>
<dbReference type="PANTHER" id="PTHR11557">
    <property type="entry name" value="PORPHOBILINOGEN DEAMINASE"/>
    <property type="match status" value="1"/>
</dbReference>
<organism evidence="6 7">
    <name type="scientific">Trema orientale</name>
    <name type="common">Charcoal tree</name>
    <name type="synonym">Celtis orientalis</name>
    <dbReference type="NCBI Taxonomy" id="63057"/>
    <lineage>
        <taxon>Eukaryota</taxon>
        <taxon>Viridiplantae</taxon>
        <taxon>Streptophyta</taxon>
        <taxon>Embryophyta</taxon>
        <taxon>Tracheophyta</taxon>
        <taxon>Spermatophyta</taxon>
        <taxon>Magnoliopsida</taxon>
        <taxon>eudicotyledons</taxon>
        <taxon>Gunneridae</taxon>
        <taxon>Pentapetalae</taxon>
        <taxon>rosids</taxon>
        <taxon>fabids</taxon>
        <taxon>Rosales</taxon>
        <taxon>Cannabaceae</taxon>
        <taxon>Trema</taxon>
    </lineage>
</organism>
<evidence type="ECO:0000256" key="4">
    <source>
        <dbReference type="ARBA" id="ARBA00023244"/>
    </source>
</evidence>
<reference evidence="7" key="1">
    <citation type="submission" date="2016-06" db="EMBL/GenBank/DDBJ databases">
        <title>Parallel loss of symbiosis genes in relatives of nitrogen-fixing non-legume Parasponia.</title>
        <authorList>
            <person name="Van Velzen R."/>
            <person name="Holmer R."/>
            <person name="Bu F."/>
            <person name="Rutten L."/>
            <person name="Van Zeijl A."/>
            <person name="Liu W."/>
            <person name="Santuari L."/>
            <person name="Cao Q."/>
            <person name="Sharma T."/>
            <person name="Shen D."/>
            <person name="Roswanjaya Y."/>
            <person name="Wardhani T."/>
            <person name="Kalhor M.S."/>
            <person name="Jansen J."/>
            <person name="Van den Hoogen J."/>
            <person name="Gungor B."/>
            <person name="Hartog M."/>
            <person name="Hontelez J."/>
            <person name="Verver J."/>
            <person name="Yang W.-C."/>
            <person name="Schijlen E."/>
            <person name="Repin R."/>
            <person name="Schilthuizen M."/>
            <person name="Schranz E."/>
            <person name="Heidstra R."/>
            <person name="Miyata K."/>
            <person name="Fedorova E."/>
            <person name="Kohlen W."/>
            <person name="Bisseling T."/>
            <person name="Smit S."/>
            <person name="Geurts R."/>
        </authorList>
    </citation>
    <scope>NUCLEOTIDE SEQUENCE [LARGE SCALE GENOMIC DNA]</scope>
    <source>
        <strain evidence="7">cv. RG33-2</strain>
    </source>
</reference>
<keyword evidence="7" id="KW-1185">Reference proteome</keyword>
<dbReference type="GO" id="GO:0005737">
    <property type="term" value="C:cytoplasm"/>
    <property type="evidence" value="ECO:0007669"/>
    <property type="project" value="TreeGrafter"/>
</dbReference>
<dbReference type="OrthoDB" id="564646at2759"/>
<comment type="similarity">
    <text evidence="1">Belongs to the HMBS family.</text>
</comment>
<dbReference type="Pfam" id="PF01379">
    <property type="entry name" value="Porphobil_deam"/>
    <property type="match status" value="2"/>
</dbReference>
<sequence>MKDVPTYLPEKTTLLCNLQHEDIRDASISIGAASLVKLPAGSVVSTASLRSKSQIPFRYPPLKPAGQPVPDPLRTGPGLARPYSMGWVGLILLSPGSGPVEENFRGNIQTRLRKLNEGVIQATLLALAGLKCLNMTENMTSILSIDEMLPAIAQGAIGLACRSDDDKIVGF</sequence>
<dbReference type="STRING" id="63057.A0A2P5G0K5"/>
<protein>
    <recommendedName>
        <fullName evidence="2">hydroxymethylbilane synthase</fullName>
        <ecNumber evidence="2">2.5.1.61</ecNumber>
    </recommendedName>
</protein>
<dbReference type="EMBL" id="JXTC01000002">
    <property type="protein sequence ID" value="POO03565.1"/>
    <property type="molecule type" value="Genomic_DNA"/>
</dbReference>
<feature type="domain" description="Porphobilinogen deaminase N-terminal" evidence="5">
    <location>
        <begin position="1"/>
        <end position="63"/>
    </location>
</feature>
<evidence type="ECO:0000259" key="5">
    <source>
        <dbReference type="Pfam" id="PF01379"/>
    </source>
</evidence>
<proteinExistence type="inferred from homology"/>
<feature type="domain" description="Porphobilinogen deaminase N-terminal" evidence="5">
    <location>
        <begin position="102"/>
        <end position="168"/>
    </location>
</feature>
<name>A0A2P5G0K5_TREOI</name>
<evidence type="ECO:0000313" key="7">
    <source>
        <dbReference type="Proteomes" id="UP000237000"/>
    </source>
</evidence>
<dbReference type="Proteomes" id="UP000237000">
    <property type="component" value="Unassembled WGS sequence"/>
</dbReference>
<dbReference type="PANTHER" id="PTHR11557:SF0">
    <property type="entry name" value="PORPHOBILINOGEN DEAMINASE"/>
    <property type="match status" value="1"/>
</dbReference>